<evidence type="ECO:0000313" key="3">
    <source>
        <dbReference type="EMBL" id="KAL0950015.1"/>
    </source>
</evidence>
<reference evidence="4" key="1">
    <citation type="submission" date="2024-06" db="EMBL/GenBank/DDBJ databases">
        <title>Multi-omics analyses provide insights into the biosynthesis of the anticancer antibiotic pleurotin in Hohenbuehelia grisea.</title>
        <authorList>
            <person name="Weaver J.A."/>
            <person name="Alberti F."/>
        </authorList>
    </citation>
    <scope>NUCLEOTIDE SEQUENCE [LARGE SCALE GENOMIC DNA]</scope>
    <source>
        <strain evidence="4">T-177</strain>
    </source>
</reference>
<organism evidence="3 4">
    <name type="scientific">Hohenbuehelia grisea</name>
    <dbReference type="NCBI Taxonomy" id="104357"/>
    <lineage>
        <taxon>Eukaryota</taxon>
        <taxon>Fungi</taxon>
        <taxon>Dikarya</taxon>
        <taxon>Basidiomycota</taxon>
        <taxon>Agaricomycotina</taxon>
        <taxon>Agaricomycetes</taxon>
        <taxon>Agaricomycetidae</taxon>
        <taxon>Agaricales</taxon>
        <taxon>Pleurotineae</taxon>
        <taxon>Pleurotaceae</taxon>
        <taxon>Hohenbuehelia</taxon>
    </lineage>
</organism>
<evidence type="ECO:0000313" key="4">
    <source>
        <dbReference type="Proteomes" id="UP001556367"/>
    </source>
</evidence>
<evidence type="ECO:0000256" key="1">
    <source>
        <dbReference type="SAM" id="MobiDB-lite"/>
    </source>
</evidence>
<keyword evidence="2" id="KW-0812">Transmembrane</keyword>
<feature type="transmembrane region" description="Helical" evidence="2">
    <location>
        <begin position="77"/>
        <end position="100"/>
    </location>
</feature>
<feature type="transmembrane region" description="Helical" evidence="2">
    <location>
        <begin position="171"/>
        <end position="195"/>
    </location>
</feature>
<proteinExistence type="predicted"/>
<protein>
    <recommendedName>
        <fullName evidence="5">MARVEL domain-containing protein</fullName>
    </recommendedName>
</protein>
<feature type="region of interest" description="Disordered" evidence="1">
    <location>
        <begin position="1"/>
        <end position="20"/>
    </location>
</feature>
<sequence>MRVRFQNAQQQQHSYPSSSPSGLRALFSVFSSRAPGMTLFNAIRTSIYVTVFVFTLICLAMAGHFQTVLASSDLTRFVPFAIFVCTASLVIIVTLLSFSFIKKERNPISTRIELACLGLVGTFWLVLGVFLTTSESQSADVECFTDQTNLVPIDESLASFQTDQYHAMYRVLMAFALINAFLMLFSFVTLLVLALMRHYTGDEHMWYGPVTSCAWFNRYQSSTLPGPGGKAGVYREKSQGSRRTQPSRSQSYSHSRSHSRGSPRQPSRTVQDNRGRTQRPRHDAYARNASPRR</sequence>
<dbReference type="Proteomes" id="UP001556367">
    <property type="component" value="Unassembled WGS sequence"/>
</dbReference>
<feature type="compositionally biased region" description="Basic and acidic residues" evidence="1">
    <location>
        <begin position="271"/>
        <end position="285"/>
    </location>
</feature>
<feature type="compositionally biased region" description="Low complexity" evidence="1">
    <location>
        <begin position="9"/>
        <end position="20"/>
    </location>
</feature>
<feature type="transmembrane region" description="Helical" evidence="2">
    <location>
        <begin position="47"/>
        <end position="65"/>
    </location>
</feature>
<comment type="caution">
    <text evidence="3">The sequence shown here is derived from an EMBL/GenBank/DDBJ whole genome shotgun (WGS) entry which is preliminary data.</text>
</comment>
<accession>A0ABR3J307</accession>
<evidence type="ECO:0008006" key="5">
    <source>
        <dbReference type="Google" id="ProtNLM"/>
    </source>
</evidence>
<feature type="region of interest" description="Disordered" evidence="1">
    <location>
        <begin position="226"/>
        <end position="293"/>
    </location>
</feature>
<name>A0ABR3J307_9AGAR</name>
<keyword evidence="4" id="KW-1185">Reference proteome</keyword>
<keyword evidence="2" id="KW-1133">Transmembrane helix</keyword>
<dbReference type="EMBL" id="JASNQZ010000012">
    <property type="protein sequence ID" value="KAL0950015.1"/>
    <property type="molecule type" value="Genomic_DNA"/>
</dbReference>
<feature type="transmembrane region" description="Helical" evidence="2">
    <location>
        <begin position="112"/>
        <end position="131"/>
    </location>
</feature>
<keyword evidence="2" id="KW-0472">Membrane</keyword>
<evidence type="ECO:0000256" key="2">
    <source>
        <dbReference type="SAM" id="Phobius"/>
    </source>
</evidence>
<gene>
    <name evidence="3" type="ORF">HGRIS_010023</name>
</gene>